<keyword evidence="8 9" id="KW-0961">Cell wall biogenesis/degradation</keyword>
<dbReference type="InterPro" id="IPR013221">
    <property type="entry name" value="Mur_ligase_cen"/>
</dbReference>
<comment type="similarity">
    <text evidence="9">Belongs to the MurCDEF family. Mpl subfamily.</text>
</comment>
<dbReference type="InterPro" id="IPR036565">
    <property type="entry name" value="Mur-like_cat_sf"/>
</dbReference>
<evidence type="ECO:0000256" key="4">
    <source>
        <dbReference type="ARBA" id="ARBA00022840"/>
    </source>
</evidence>
<keyword evidence="2 9" id="KW-0132">Cell division</keyword>
<dbReference type="EC" id="6.3.2.45" evidence="9"/>
<sequence>MHVHILGICGSFMGGIAALAKSLGHTVTGSDRNVYPPMSTQLESLGITLTEGYDVAQFEPEPDMVIIGNAMSRGNPAVEYVLNRNLPYTSGPQWLLDNLLKDRWVLAVAGTHGKTSTSSILAWILEYAGYEPGFLIGGVPENFDVSARVGNSNFFVIEADEYDSAFFDKRSKFVHYRPRTLVLNNLEFDHADIFDDLNAIKKQFHHLVRSVPANGLILSEKHDYNMQDVIEMGCWTTQEFINKDWQAQKTTPDGSSFTVFYRGAEQGEVKWSLIGDHNVHNGLMAIAAAHNVGVTVPMAIASLAEFVNVKRRMEVKGIVENVTVYDDFAHHPTAIKTTVEGLRAKVGVNRILAILEPRSNTMKLGIHKHELTQSWQDSDEVYIFEPANLSWSIDEVAAASKVPVHNYQDVDKLVEAVIKEAQPSDHILVMSNGGFAGIHAKLLNALNEKYPQGS</sequence>
<dbReference type="Pfam" id="PF08245">
    <property type="entry name" value="Mur_ligase_M"/>
    <property type="match status" value="1"/>
</dbReference>
<comment type="function">
    <text evidence="9">Reutilizes the intact tripeptide L-alanyl-gamma-D-glutamyl-meso-diaminopimelate by linking it to UDP-N-acetylmuramate.</text>
</comment>
<dbReference type="GO" id="GO:0009252">
    <property type="term" value="P:peptidoglycan biosynthetic process"/>
    <property type="evidence" value="ECO:0007669"/>
    <property type="project" value="UniProtKB-UniRule"/>
</dbReference>
<dbReference type="Proteomes" id="UP001165413">
    <property type="component" value="Unassembled WGS sequence"/>
</dbReference>
<evidence type="ECO:0000259" key="11">
    <source>
        <dbReference type="Pfam" id="PF02875"/>
    </source>
</evidence>
<gene>
    <name evidence="9 13" type="primary">mpl</name>
    <name evidence="13" type="ORF">NLF92_04680</name>
</gene>
<evidence type="ECO:0000259" key="12">
    <source>
        <dbReference type="Pfam" id="PF08245"/>
    </source>
</evidence>
<accession>A0AA41X0Q9</accession>
<dbReference type="Pfam" id="PF01225">
    <property type="entry name" value="Mur_ligase"/>
    <property type="match status" value="1"/>
</dbReference>
<dbReference type="Gene3D" id="3.40.50.720">
    <property type="entry name" value="NAD(P)-binding Rossmann-like Domain"/>
    <property type="match status" value="1"/>
</dbReference>
<dbReference type="NCBIfam" id="TIGR01081">
    <property type="entry name" value="mpl"/>
    <property type="match status" value="1"/>
</dbReference>
<evidence type="ECO:0000256" key="9">
    <source>
        <dbReference type="HAMAP-Rule" id="MF_02020"/>
    </source>
</evidence>
<comment type="pathway">
    <text evidence="9">Cell wall biogenesis; peptidoglycan recycling.</text>
</comment>
<dbReference type="RefSeq" id="WP_254099362.1">
    <property type="nucleotide sequence ID" value="NZ_JANATA010000005.1"/>
</dbReference>
<feature type="domain" description="Mur ligase C-terminal" evidence="11">
    <location>
        <begin position="311"/>
        <end position="433"/>
    </location>
</feature>
<dbReference type="InterPro" id="IPR000713">
    <property type="entry name" value="Mur_ligase_N"/>
</dbReference>
<evidence type="ECO:0000259" key="10">
    <source>
        <dbReference type="Pfam" id="PF01225"/>
    </source>
</evidence>
<keyword evidence="1 9" id="KW-0436">Ligase</keyword>
<evidence type="ECO:0000256" key="5">
    <source>
        <dbReference type="ARBA" id="ARBA00022960"/>
    </source>
</evidence>
<dbReference type="GO" id="GO:0008360">
    <property type="term" value="P:regulation of cell shape"/>
    <property type="evidence" value="ECO:0007669"/>
    <property type="project" value="UniProtKB-KW"/>
</dbReference>
<feature type="binding site" evidence="9">
    <location>
        <begin position="110"/>
        <end position="116"/>
    </location>
    <ligand>
        <name>ATP</name>
        <dbReference type="ChEBI" id="CHEBI:30616"/>
    </ligand>
</feature>
<keyword evidence="6 9" id="KW-0573">Peptidoglycan synthesis</keyword>
<evidence type="ECO:0000313" key="14">
    <source>
        <dbReference type="Proteomes" id="UP001165413"/>
    </source>
</evidence>
<reference evidence="13" key="1">
    <citation type="submission" date="2022-07" db="EMBL/GenBank/DDBJ databases">
        <title>Characterization of the Novel Bacterium Alteromonas immobilis LMIT006 and Alteromonas gregis LMIT007.</title>
        <authorList>
            <person name="Lin X."/>
        </authorList>
    </citation>
    <scope>NUCLEOTIDE SEQUENCE</scope>
    <source>
        <strain evidence="13">LMIT007</strain>
    </source>
</reference>
<protein>
    <recommendedName>
        <fullName evidence="9">UDP-N-acetylmuramate--L-alanyl-gamma-D-glutamyl-meso-2,6-diaminoheptandioate ligase</fullName>
        <ecNumber evidence="9">6.3.2.45</ecNumber>
    </recommendedName>
    <alternativeName>
        <fullName evidence="9">Murein peptide ligase</fullName>
    </alternativeName>
    <alternativeName>
        <fullName evidence="9">UDP-N-acetylmuramate:L-alanyl-gamma-D-glutamyl-meso-diaminopimelate ligase</fullName>
    </alternativeName>
</protein>
<dbReference type="SUPFAM" id="SSF53244">
    <property type="entry name" value="MurD-like peptide ligases, peptide-binding domain"/>
    <property type="match status" value="1"/>
</dbReference>
<keyword evidence="7 9" id="KW-0131">Cell cycle</keyword>
<dbReference type="InterPro" id="IPR004101">
    <property type="entry name" value="Mur_ligase_C"/>
</dbReference>
<dbReference type="InterPro" id="IPR005757">
    <property type="entry name" value="Mpl"/>
</dbReference>
<keyword evidence="4 9" id="KW-0067">ATP-binding</keyword>
<dbReference type="SUPFAM" id="SSF51984">
    <property type="entry name" value="MurCD N-terminal domain"/>
    <property type="match status" value="1"/>
</dbReference>
<dbReference type="InterPro" id="IPR036615">
    <property type="entry name" value="Mur_ligase_C_dom_sf"/>
</dbReference>
<dbReference type="InterPro" id="IPR050061">
    <property type="entry name" value="MurCDEF_pg_biosynth"/>
</dbReference>
<dbReference type="HAMAP" id="MF_02020">
    <property type="entry name" value="Mpl"/>
    <property type="match status" value="1"/>
</dbReference>
<dbReference type="SUPFAM" id="SSF53623">
    <property type="entry name" value="MurD-like peptide ligases, catalytic domain"/>
    <property type="match status" value="1"/>
</dbReference>
<keyword evidence="14" id="KW-1185">Reference proteome</keyword>
<keyword evidence="9" id="KW-0460">Magnesium</keyword>
<comment type="cofactor">
    <cofactor evidence="9">
        <name>Mg(2+)</name>
        <dbReference type="ChEBI" id="CHEBI:18420"/>
    </cofactor>
</comment>
<dbReference type="Gene3D" id="3.90.190.20">
    <property type="entry name" value="Mur ligase, C-terminal domain"/>
    <property type="match status" value="1"/>
</dbReference>
<dbReference type="GO" id="GO:0051301">
    <property type="term" value="P:cell division"/>
    <property type="evidence" value="ECO:0007669"/>
    <property type="project" value="UniProtKB-KW"/>
</dbReference>
<evidence type="ECO:0000256" key="3">
    <source>
        <dbReference type="ARBA" id="ARBA00022741"/>
    </source>
</evidence>
<dbReference type="GO" id="GO:0009254">
    <property type="term" value="P:peptidoglycan turnover"/>
    <property type="evidence" value="ECO:0007669"/>
    <property type="project" value="UniProtKB-UniRule"/>
</dbReference>
<evidence type="ECO:0000256" key="8">
    <source>
        <dbReference type="ARBA" id="ARBA00023316"/>
    </source>
</evidence>
<dbReference type="GO" id="GO:0005524">
    <property type="term" value="F:ATP binding"/>
    <property type="evidence" value="ECO:0007669"/>
    <property type="project" value="UniProtKB-UniRule"/>
</dbReference>
<feature type="domain" description="Mur ligase central" evidence="12">
    <location>
        <begin position="108"/>
        <end position="289"/>
    </location>
</feature>
<dbReference type="GO" id="GO:0071555">
    <property type="term" value="P:cell wall organization"/>
    <property type="evidence" value="ECO:0007669"/>
    <property type="project" value="UniProtKB-KW"/>
</dbReference>
<name>A0AA41X0Q9_9ALTE</name>
<dbReference type="PANTHER" id="PTHR43445:SF5">
    <property type="entry name" value="UDP-N-ACETYLMURAMATE--L-ALANYL-GAMMA-D-GLUTAMYL-MESO-2,6-DIAMINOHEPTANDIOATE LIGASE"/>
    <property type="match status" value="1"/>
</dbReference>
<organism evidence="13 14">
    <name type="scientific">Opacimonas viscosa</name>
    <dbReference type="NCBI Taxonomy" id="2961944"/>
    <lineage>
        <taxon>Bacteria</taxon>
        <taxon>Pseudomonadati</taxon>
        <taxon>Pseudomonadota</taxon>
        <taxon>Gammaproteobacteria</taxon>
        <taxon>Alteromonadales</taxon>
        <taxon>Alteromonadaceae</taxon>
        <taxon>Opacimonas</taxon>
    </lineage>
</organism>
<feature type="domain" description="Mur ligase N-terminal catalytic" evidence="10">
    <location>
        <begin position="2"/>
        <end position="95"/>
    </location>
</feature>
<keyword evidence="3 9" id="KW-0547">Nucleotide-binding</keyword>
<dbReference type="EMBL" id="JANATA010000005">
    <property type="protein sequence ID" value="MCP3428236.1"/>
    <property type="molecule type" value="Genomic_DNA"/>
</dbReference>
<comment type="caution">
    <text evidence="13">The sequence shown here is derived from an EMBL/GenBank/DDBJ whole genome shotgun (WGS) entry which is preliminary data.</text>
</comment>
<dbReference type="GO" id="GO:0106418">
    <property type="term" value="F:UDP-N-acetylmuramate-L-alanyl-gamma-D-glutamyl-meso-2,6-diaminoheptanedioate ligase activity"/>
    <property type="evidence" value="ECO:0007669"/>
    <property type="project" value="UniProtKB-EC"/>
</dbReference>
<comment type="catalytic activity">
    <reaction evidence="9">
        <text>UDP-N-acetyl-alpha-D-muramate + L-alanyl-gamma-D-glutamyl-meso-2,6-diaminopimelate + ATP = UDP-N-acetyl-alpha-D-muramoyl-L-alanyl-gamma-D-glutamyl-meso-2,6-diaminopimelate + ADP + phosphate + H(+)</text>
        <dbReference type="Rhea" id="RHEA:29563"/>
        <dbReference type="ChEBI" id="CHEBI:15378"/>
        <dbReference type="ChEBI" id="CHEBI:30616"/>
        <dbReference type="ChEBI" id="CHEBI:43474"/>
        <dbReference type="ChEBI" id="CHEBI:61401"/>
        <dbReference type="ChEBI" id="CHEBI:70757"/>
        <dbReference type="ChEBI" id="CHEBI:83905"/>
        <dbReference type="ChEBI" id="CHEBI:456216"/>
        <dbReference type="EC" id="6.3.2.45"/>
    </reaction>
</comment>
<keyword evidence="5 9" id="KW-0133">Cell shape</keyword>
<dbReference type="AlphaFoldDB" id="A0AA41X0Q9"/>
<evidence type="ECO:0000256" key="2">
    <source>
        <dbReference type="ARBA" id="ARBA00022618"/>
    </source>
</evidence>
<evidence type="ECO:0000313" key="13">
    <source>
        <dbReference type="EMBL" id="MCP3428236.1"/>
    </source>
</evidence>
<dbReference type="Pfam" id="PF02875">
    <property type="entry name" value="Mur_ligase_C"/>
    <property type="match status" value="1"/>
</dbReference>
<dbReference type="PANTHER" id="PTHR43445">
    <property type="entry name" value="UDP-N-ACETYLMURAMATE--L-ALANINE LIGASE-RELATED"/>
    <property type="match status" value="1"/>
</dbReference>
<evidence type="ECO:0000256" key="6">
    <source>
        <dbReference type="ARBA" id="ARBA00022984"/>
    </source>
</evidence>
<evidence type="ECO:0000256" key="1">
    <source>
        <dbReference type="ARBA" id="ARBA00022598"/>
    </source>
</evidence>
<proteinExistence type="inferred from homology"/>
<dbReference type="Gene3D" id="3.40.1190.10">
    <property type="entry name" value="Mur-like, catalytic domain"/>
    <property type="match status" value="1"/>
</dbReference>
<evidence type="ECO:0000256" key="7">
    <source>
        <dbReference type="ARBA" id="ARBA00023306"/>
    </source>
</evidence>